<dbReference type="PANTHER" id="PTHR43520">
    <property type="entry name" value="ATP7, ISOFORM B"/>
    <property type="match status" value="1"/>
</dbReference>
<dbReference type="GO" id="GO:0005524">
    <property type="term" value="F:ATP binding"/>
    <property type="evidence" value="ECO:0007669"/>
    <property type="project" value="UniProtKB-KW"/>
</dbReference>
<dbReference type="Pfam" id="PF00702">
    <property type="entry name" value="Hydrolase"/>
    <property type="match status" value="1"/>
</dbReference>
<evidence type="ECO:0000256" key="4">
    <source>
        <dbReference type="ARBA" id="ARBA00022692"/>
    </source>
</evidence>
<evidence type="ECO:0000256" key="2">
    <source>
        <dbReference type="ARBA" id="ARBA00006024"/>
    </source>
</evidence>
<evidence type="ECO:0000256" key="12">
    <source>
        <dbReference type="SAM" id="Phobius"/>
    </source>
</evidence>
<feature type="region of interest" description="Disordered" evidence="11">
    <location>
        <begin position="1"/>
        <end position="43"/>
    </location>
</feature>
<feature type="transmembrane region" description="Helical" evidence="12">
    <location>
        <begin position="122"/>
        <end position="142"/>
    </location>
</feature>
<dbReference type="InterPro" id="IPR059000">
    <property type="entry name" value="ATPase_P-type_domA"/>
</dbReference>
<evidence type="ECO:0000313" key="15">
    <source>
        <dbReference type="Proteomes" id="UP000054598"/>
    </source>
</evidence>
<name>A0A101IQK8_9EURY</name>
<dbReference type="InterPro" id="IPR008250">
    <property type="entry name" value="ATPase_P-typ_transduc_dom_A_sf"/>
</dbReference>
<dbReference type="GO" id="GO:0005886">
    <property type="term" value="C:plasma membrane"/>
    <property type="evidence" value="ECO:0007669"/>
    <property type="project" value="UniProtKB-SubCell"/>
</dbReference>
<keyword evidence="4 12" id="KW-0812">Transmembrane</keyword>
<evidence type="ECO:0000256" key="3">
    <source>
        <dbReference type="ARBA" id="ARBA00022475"/>
    </source>
</evidence>
<reference evidence="15" key="1">
    <citation type="journal article" date="2015" name="MBio">
        <title>Genome-Resolved Metagenomic Analysis Reveals Roles for Candidate Phyla and Other Microbial Community Members in Biogeochemical Transformations in Oil Reservoirs.</title>
        <authorList>
            <person name="Hu P."/>
            <person name="Tom L."/>
            <person name="Singh A."/>
            <person name="Thomas B.C."/>
            <person name="Baker B.J."/>
            <person name="Piceno Y.M."/>
            <person name="Andersen G.L."/>
            <person name="Banfield J.F."/>
        </authorList>
    </citation>
    <scope>NUCLEOTIDE SEQUENCE [LARGE SCALE GENOMIC DNA]</scope>
</reference>
<comment type="caution">
    <text evidence="14">The sequence shown here is derived from an EMBL/GenBank/DDBJ whole genome shotgun (WGS) entry which is preliminary data.</text>
</comment>
<evidence type="ECO:0000313" key="14">
    <source>
        <dbReference type="EMBL" id="KUK99542.1"/>
    </source>
</evidence>
<dbReference type="GO" id="GO:0016887">
    <property type="term" value="F:ATP hydrolysis activity"/>
    <property type="evidence" value="ECO:0007669"/>
    <property type="project" value="InterPro"/>
</dbReference>
<keyword evidence="3" id="KW-1003">Cell membrane</keyword>
<dbReference type="PANTHER" id="PTHR43520:SF8">
    <property type="entry name" value="P-TYPE CU(+) TRANSPORTER"/>
    <property type="match status" value="1"/>
</dbReference>
<dbReference type="InterPro" id="IPR023214">
    <property type="entry name" value="HAD_sf"/>
</dbReference>
<keyword evidence="7" id="KW-0067">ATP-binding</keyword>
<dbReference type="SFLD" id="SFLDS00003">
    <property type="entry name" value="Haloacid_Dehalogenase"/>
    <property type="match status" value="1"/>
</dbReference>
<feature type="transmembrane region" description="Helical" evidence="12">
    <location>
        <begin position="148"/>
        <end position="165"/>
    </location>
</feature>
<dbReference type="SFLD" id="SFLDG00002">
    <property type="entry name" value="C1.7:_P-type_atpase_like"/>
    <property type="match status" value="1"/>
</dbReference>
<dbReference type="InterPro" id="IPR027256">
    <property type="entry name" value="P-typ_ATPase_IB"/>
</dbReference>
<evidence type="ECO:0000256" key="8">
    <source>
        <dbReference type="ARBA" id="ARBA00022967"/>
    </source>
</evidence>
<dbReference type="InterPro" id="IPR001757">
    <property type="entry name" value="P_typ_ATPase"/>
</dbReference>
<dbReference type="GO" id="GO:0055070">
    <property type="term" value="P:copper ion homeostasis"/>
    <property type="evidence" value="ECO:0007669"/>
    <property type="project" value="TreeGrafter"/>
</dbReference>
<dbReference type="PRINTS" id="PR00119">
    <property type="entry name" value="CATATPASE"/>
</dbReference>
<accession>A0A101IQK8</accession>
<dbReference type="SUPFAM" id="SSF81653">
    <property type="entry name" value="Calcium ATPase, transduction domain A"/>
    <property type="match status" value="1"/>
</dbReference>
<feature type="compositionally biased region" description="Basic residues" evidence="11">
    <location>
        <begin position="687"/>
        <end position="696"/>
    </location>
</feature>
<dbReference type="PRINTS" id="PR00120">
    <property type="entry name" value="HATPASE"/>
</dbReference>
<evidence type="ECO:0000256" key="1">
    <source>
        <dbReference type="ARBA" id="ARBA00004651"/>
    </source>
</evidence>
<dbReference type="AlphaFoldDB" id="A0A101IQK8"/>
<dbReference type="InterPro" id="IPR036412">
    <property type="entry name" value="HAD-like_sf"/>
</dbReference>
<evidence type="ECO:0000256" key="9">
    <source>
        <dbReference type="ARBA" id="ARBA00022989"/>
    </source>
</evidence>
<evidence type="ECO:0000259" key="13">
    <source>
        <dbReference type="Pfam" id="PF00122"/>
    </source>
</evidence>
<comment type="subcellular location">
    <subcellularLocation>
        <location evidence="1">Cell membrane</location>
        <topology evidence="1">Multi-pass membrane protein</topology>
    </subcellularLocation>
</comment>
<dbReference type="InterPro" id="IPR018303">
    <property type="entry name" value="ATPase_P-typ_P_site"/>
</dbReference>
<dbReference type="Gene3D" id="3.40.50.1000">
    <property type="entry name" value="HAD superfamily/HAD-like"/>
    <property type="match status" value="1"/>
</dbReference>
<comment type="similarity">
    <text evidence="2">Belongs to the cation transport ATPase (P-type) (TC 3.A.3) family. Type IB subfamily.</text>
</comment>
<dbReference type="InterPro" id="IPR023299">
    <property type="entry name" value="ATPase_P-typ_cyto_dom_N"/>
</dbReference>
<dbReference type="Proteomes" id="UP000054598">
    <property type="component" value="Unassembled WGS sequence"/>
</dbReference>
<sequence length="717" mass="77770">MDREHEGTTHAHHAEMEEEAPEKGQQYKEQVKETSQHAEHRPGLHTHAMADFRQRFIVSTILTIPILLLSATIQSALGFTLVFPGSDLLLFLLATAVYFYGGYPFLTGIVEELRIRLPGMMTLIAVAITVAYVYSSAALFGIVGGEGFFWELATLIDIMLLGHWIEMRSVLGASRALEELVRVMPSEAHRLQNGSIEDVAVEALRVGDRVRIRPGEKVPVDGVVVDGASTVNEAMLTGESTPVSKGPGDNVTGGSINGEGSLVAEVKKTGKETYLAQVVELVRKAQESRSRAQDLANRAAFYLVVIALSVGLITLIAWLLLGQGLGFAIERAATVMVIACPHALGLAVPLVVAVSTALAAQSGLLIRERQAFERAKDVQAVVFDKTGTLTEGRFGVTDLLPLGAIADPLEVLRLTASLEANSEHPIARGIVRSAEEKGLNLVPVSGFHAIPGKGIEGYADDAFLKVVSPGYLKEVGTEPADERVEQLKQQGKTVVFLLRDDTPIGVVALADIIRGESREAIARLKEMGIRPMMLTGDNRYVAKWVADDLGLDAYFAEVLPHEKAEKIKEVQAQYRVAMVGDGVNDAPALVQADVGIAIGAGTDVAVESADIVLVQNDPRDVADIILLSRKTYRKMGRPGAHPGGRRYLHERQYGHRRHQCEDALPALISNAAAHPLLHTPRSRRRTGITFGRRGRALRGSPHSPGDRPRTARCFVWW</sequence>
<keyword evidence="10 12" id="KW-0472">Membrane</keyword>
<evidence type="ECO:0000256" key="7">
    <source>
        <dbReference type="ARBA" id="ARBA00022840"/>
    </source>
</evidence>
<keyword evidence="9 12" id="KW-1133">Transmembrane helix</keyword>
<protein>
    <submittedName>
        <fullName evidence="14">Cu2+-exporting ATPase</fullName>
    </submittedName>
</protein>
<dbReference type="EMBL" id="LGHE01000251">
    <property type="protein sequence ID" value="KUK99542.1"/>
    <property type="molecule type" value="Genomic_DNA"/>
</dbReference>
<dbReference type="FunFam" id="2.70.150.10:FF:000020">
    <property type="entry name" value="Copper-exporting P-type ATPase A"/>
    <property type="match status" value="1"/>
</dbReference>
<dbReference type="Pfam" id="PF00122">
    <property type="entry name" value="E1-E2_ATPase"/>
    <property type="match status" value="1"/>
</dbReference>
<proteinExistence type="inferred from homology"/>
<dbReference type="PROSITE" id="PS00154">
    <property type="entry name" value="ATPASE_E1_E2"/>
    <property type="match status" value="1"/>
</dbReference>
<organism evidence="14 15">
    <name type="scientific">Methanoculleus marisnigri</name>
    <dbReference type="NCBI Taxonomy" id="2198"/>
    <lineage>
        <taxon>Archaea</taxon>
        <taxon>Methanobacteriati</taxon>
        <taxon>Methanobacteriota</taxon>
        <taxon>Stenosarchaea group</taxon>
        <taxon>Methanomicrobia</taxon>
        <taxon>Methanomicrobiales</taxon>
        <taxon>Methanomicrobiaceae</taxon>
        <taxon>Methanoculleus</taxon>
    </lineage>
</organism>
<feature type="transmembrane region" description="Helical" evidence="12">
    <location>
        <begin position="88"/>
        <end position="110"/>
    </location>
</feature>
<dbReference type="NCBIfam" id="TIGR01494">
    <property type="entry name" value="ATPase_P-type"/>
    <property type="match status" value="1"/>
</dbReference>
<dbReference type="GO" id="GO:0005507">
    <property type="term" value="F:copper ion binding"/>
    <property type="evidence" value="ECO:0007669"/>
    <property type="project" value="TreeGrafter"/>
</dbReference>
<evidence type="ECO:0000256" key="11">
    <source>
        <dbReference type="SAM" id="MobiDB-lite"/>
    </source>
</evidence>
<dbReference type="Gene3D" id="3.40.1110.10">
    <property type="entry name" value="Calcium-transporting ATPase, cytoplasmic domain N"/>
    <property type="match status" value="1"/>
</dbReference>
<dbReference type="Gene3D" id="2.70.150.10">
    <property type="entry name" value="Calcium-transporting ATPase, cytoplasmic transduction domain A"/>
    <property type="match status" value="1"/>
</dbReference>
<dbReference type="InterPro" id="IPR044492">
    <property type="entry name" value="P_typ_ATPase_HD_dom"/>
</dbReference>
<feature type="domain" description="P-type ATPase A" evidence="13">
    <location>
        <begin position="184"/>
        <end position="282"/>
    </location>
</feature>
<keyword evidence="8" id="KW-1278">Translocase</keyword>
<dbReference type="NCBIfam" id="TIGR01525">
    <property type="entry name" value="ATPase-IB_hvy"/>
    <property type="match status" value="1"/>
</dbReference>
<keyword evidence="6" id="KW-0547">Nucleotide-binding</keyword>
<evidence type="ECO:0000256" key="10">
    <source>
        <dbReference type="ARBA" id="ARBA00023136"/>
    </source>
</evidence>
<dbReference type="GO" id="GO:0043682">
    <property type="term" value="F:P-type divalent copper transporter activity"/>
    <property type="evidence" value="ECO:0007669"/>
    <property type="project" value="TreeGrafter"/>
</dbReference>
<dbReference type="SFLD" id="SFLDF00027">
    <property type="entry name" value="p-type_atpase"/>
    <property type="match status" value="1"/>
</dbReference>
<keyword evidence="5" id="KW-0479">Metal-binding</keyword>
<dbReference type="SUPFAM" id="SSF81665">
    <property type="entry name" value="Calcium ATPase, transmembrane domain M"/>
    <property type="match status" value="1"/>
</dbReference>
<feature type="transmembrane region" description="Helical" evidence="12">
    <location>
        <begin position="56"/>
        <end position="82"/>
    </location>
</feature>
<gene>
    <name evidence="14" type="ORF">XE10_1788</name>
</gene>
<dbReference type="PATRIC" id="fig|2198.3.peg.1819"/>
<dbReference type="SUPFAM" id="SSF56784">
    <property type="entry name" value="HAD-like"/>
    <property type="match status" value="1"/>
</dbReference>
<evidence type="ECO:0000256" key="5">
    <source>
        <dbReference type="ARBA" id="ARBA00022723"/>
    </source>
</evidence>
<dbReference type="InterPro" id="IPR023298">
    <property type="entry name" value="ATPase_P-typ_TM_dom_sf"/>
</dbReference>
<feature type="region of interest" description="Disordered" evidence="11">
    <location>
        <begin position="687"/>
        <end position="707"/>
    </location>
</feature>
<dbReference type="NCBIfam" id="TIGR01511">
    <property type="entry name" value="ATPase-IB1_Cu"/>
    <property type="match status" value="1"/>
</dbReference>
<feature type="transmembrane region" description="Helical" evidence="12">
    <location>
        <begin position="299"/>
        <end position="321"/>
    </location>
</feature>
<evidence type="ECO:0000256" key="6">
    <source>
        <dbReference type="ARBA" id="ARBA00022741"/>
    </source>
</evidence>